<dbReference type="Gene3D" id="3.30.160.60">
    <property type="entry name" value="Classic Zinc Finger"/>
    <property type="match status" value="2"/>
</dbReference>
<feature type="domain" description="U1-type" evidence="5">
    <location>
        <begin position="429"/>
        <end position="463"/>
    </location>
</feature>
<feature type="compositionally biased region" description="Low complexity" evidence="4">
    <location>
        <begin position="67"/>
        <end position="116"/>
    </location>
</feature>
<evidence type="ECO:0000313" key="6">
    <source>
        <dbReference type="EMBL" id="KVH89804.1"/>
    </source>
</evidence>
<evidence type="ECO:0000256" key="2">
    <source>
        <dbReference type="ARBA" id="ARBA00022771"/>
    </source>
</evidence>
<dbReference type="Pfam" id="PF12171">
    <property type="entry name" value="zf-C2H2_jaz"/>
    <property type="match status" value="1"/>
</dbReference>
<evidence type="ECO:0000256" key="1">
    <source>
        <dbReference type="ARBA" id="ARBA00022723"/>
    </source>
</evidence>
<sequence length="554" mass="59816">MDLSKLPDAQRQQLEQLQKQFQEHQAQQKKQEESASAAAAAAAAVQQQPPAYDPSQVHQSYDTSQVYDQSYYYNYNYQDQSQQQQPQPQQYDASYYQNYYSNAYHQQQQQQQQHQYTHPETSAATAYTVPSEQQRNEGSVSSGLGHVQVQDPYVDPSKQVNLGGTQPNPGYPVPPGLNAAAAAAVAALSQLTQFAGTMGAAERAIGGGGYGPPMAGGGHYGQGPFRPPVGHSPYRGGNRRGGGSFRGGGRGFRPPSSGGSGPPYGRGRGRGRGRGGRHDQSSSHPETSAVEEAKPSEGAESSAQPNVQQPIRIAWCELCRVDCTSKEILEQHKSGKRHKKNLHNMKGAFQPAAETQKDENPITDIGSEHEADKQTKVGTDDNKVETEENDGPEKKPWMKRKMRGGGRGGGRGAKRQRQGANGPPKPKIVIPLMCDLCNVKCDTQEVFDRHVAGKKHVAKLKRFEGHQAMYGPTAVQALYPPNPLSQTLGPQPTYYGAPTSYSAPPDAHIPPSHQTQNPNPQLADAPLEFGTQNAANEPQAAPVSTGETQAGNGV</sequence>
<gene>
    <name evidence="6" type="ORF">Ccrd_008212</name>
</gene>
<dbReference type="Proteomes" id="UP000243975">
    <property type="component" value="Unassembled WGS sequence"/>
</dbReference>
<keyword evidence="1" id="KW-0479">Metal-binding</keyword>
<dbReference type="OrthoDB" id="434647at2759"/>
<keyword evidence="7" id="KW-1185">Reference proteome</keyword>
<feature type="region of interest" description="Disordered" evidence="4">
    <location>
        <begin position="481"/>
        <end position="554"/>
    </location>
</feature>
<dbReference type="GO" id="GO:0008270">
    <property type="term" value="F:zinc ion binding"/>
    <property type="evidence" value="ECO:0007669"/>
    <property type="project" value="UniProtKB-KW"/>
</dbReference>
<dbReference type="SMART" id="SM00451">
    <property type="entry name" value="ZnF_U1"/>
    <property type="match status" value="2"/>
</dbReference>
<dbReference type="InterPro" id="IPR022755">
    <property type="entry name" value="Znf_C2H2_jaz"/>
</dbReference>
<feature type="domain" description="U1-type" evidence="5">
    <location>
        <begin position="311"/>
        <end position="345"/>
    </location>
</feature>
<feature type="region of interest" description="Disordered" evidence="4">
    <location>
        <begin position="215"/>
        <end position="306"/>
    </location>
</feature>
<evidence type="ECO:0000256" key="4">
    <source>
        <dbReference type="SAM" id="MobiDB-lite"/>
    </source>
</evidence>
<proteinExistence type="predicted"/>
<keyword evidence="3" id="KW-0862">Zinc</keyword>
<dbReference type="Gramene" id="KVH89804">
    <property type="protein sequence ID" value="KVH89804"/>
    <property type="gene ID" value="Ccrd_008212"/>
</dbReference>
<dbReference type="PANTHER" id="PTHR47487">
    <property type="entry name" value="OS06G0651300 PROTEIN-RELATED"/>
    <property type="match status" value="1"/>
</dbReference>
<dbReference type="EMBL" id="LEKV01005138">
    <property type="protein sequence ID" value="KVH89804.1"/>
    <property type="molecule type" value="Genomic_DNA"/>
</dbReference>
<feature type="region of interest" description="Disordered" evidence="4">
    <location>
        <begin position="128"/>
        <end position="147"/>
    </location>
</feature>
<dbReference type="PANTHER" id="PTHR47487:SF12">
    <property type="entry name" value="GLUTENIN, HIGH MOLECULAR WEIGHT SUBUNIT DX5-LIKE"/>
    <property type="match status" value="1"/>
</dbReference>
<keyword evidence="2" id="KW-0863">Zinc-finger</keyword>
<feature type="region of interest" description="Disordered" evidence="4">
    <location>
        <begin position="17"/>
        <end position="122"/>
    </location>
</feature>
<feature type="compositionally biased region" description="Polar residues" evidence="4">
    <location>
        <begin position="128"/>
        <end position="142"/>
    </location>
</feature>
<protein>
    <submittedName>
        <fullName evidence="6">Zinc finger, U1-type</fullName>
    </submittedName>
</protein>
<dbReference type="InterPro" id="IPR013087">
    <property type="entry name" value="Znf_C2H2_type"/>
</dbReference>
<evidence type="ECO:0000256" key="3">
    <source>
        <dbReference type="ARBA" id="ARBA00022833"/>
    </source>
</evidence>
<feature type="compositionally biased region" description="Polar residues" evidence="4">
    <location>
        <begin position="545"/>
        <end position="554"/>
    </location>
</feature>
<dbReference type="InterPro" id="IPR036236">
    <property type="entry name" value="Znf_C2H2_sf"/>
</dbReference>
<feature type="compositionally biased region" description="Basic and acidic residues" evidence="4">
    <location>
        <begin position="355"/>
        <end position="396"/>
    </location>
</feature>
<dbReference type="AlphaFoldDB" id="A0A103XFP1"/>
<dbReference type="STRING" id="59895.A0A103XFP1"/>
<accession>A0A103XFP1</accession>
<evidence type="ECO:0000313" key="7">
    <source>
        <dbReference type="Proteomes" id="UP000243975"/>
    </source>
</evidence>
<feature type="region of interest" description="Disordered" evidence="4">
    <location>
        <begin position="349"/>
        <end position="426"/>
    </location>
</feature>
<feature type="compositionally biased region" description="Gly residues" evidence="4">
    <location>
        <begin position="239"/>
        <end position="251"/>
    </location>
</feature>
<dbReference type="InterPro" id="IPR003604">
    <property type="entry name" value="Matrin/U1-like-C_Znf_C2H2"/>
</dbReference>
<name>A0A103XFP1_CYNCS</name>
<comment type="caution">
    <text evidence="6">The sequence shown here is derived from an EMBL/GenBank/DDBJ whole genome shotgun (WGS) entry which is preliminary data.</text>
</comment>
<dbReference type="Pfam" id="PF12874">
    <property type="entry name" value="zf-met"/>
    <property type="match status" value="1"/>
</dbReference>
<dbReference type="OMA" id="VIFCELC"/>
<dbReference type="GO" id="GO:0003676">
    <property type="term" value="F:nucleic acid binding"/>
    <property type="evidence" value="ECO:0007669"/>
    <property type="project" value="InterPro"/>
</dbReference>
<dbReference type="SUPFAM" id="SSF57667">
    <property type="entry name" value="beta-beta-alpha zinc fingers"/>
    <property type="match status" value="2"/>
</dbReference>
<feature type="compositionally biased region" description="Polar residues" evidence="4">
    <location>
        <begin position="56"/>
        <end position="66"/>
    </location>
</feature>
<reference evidence="6 7" key="1">
    <citation type="journal article" date="2016" name="Sci. Rep.">
        <title>The genome sequence of the outbreeding globe artichoke constructed de novo incorporating a phase-aware low-pass sequencing strategy of F1 progeny.</title>
        <authorList>
            <person name="Scaglione D."/>
            <person name="Reyes-Chin-Wo S."/>
            <person name="Acquadro A."/>
            <person name="Froenicke L."/>
            <person name="Portis E."/>
            <person name="Beitel C."/>
            <person name="Tirone M."/>
            <person name="Mauro R."/>
            <person name="Lo Monaco A."/>
            <person name="Mauromicale G."/>
            <person name="Faccioli P."/>
            <person name="Cattivelli L."/>
            <person name="Rieseberg L."/>
            <person name="Michelmore R."/>
            <person name="Lanteri S."/>
        </authorList>
    </citation>
    <scope>NUCLEOTIDE SEQUENCE [LARGE SCALE GENOMIC DNA]</scope>
    <source>
        <strain evidence="6">2C</strain>
    </source>
</reference>
<evidence type="ECO:0000259" key="5">
    <source>
        <dbReference type="SMART" id="SM00451"/>
    </source>
</evidence>
<organism evidence="6 7">
    <name type="scientific">Cynara cardunculus var. scolymus</name>
    <name type="common">Globe artichoke</name>
    <name type="synonym">Cynara scolymus</name>
    <dbReference type="NCBI Taxonomy" id="59895"/>
    <lineage>
        <taxon>Eukaryota</taxon>
        <taxon>Viridiplantae</taxon>
        <taxon>Streptophyta</taxon>
        <taxon>Embryophyta</taxon>
        <taxon>Tracheophyta</taxon>
        <taxon>Spermatophyta</taxon>
        <taxon>Magnoliopsida</taxon>
        <taxon>eudicotyledons</taxon>
        <taxon>Gunneridae</taxon>
        <taxon>Pentapetalae</taxon>
        <taxon>asterids</taxon>
        <taxon>campanulids</taxon>
        <taxon>Asterales</taxon>
        <taxon>Asteraceae</taxon>
        <taxon>Carduoideae</taxon>
        <taxon>Cardueae</taxon>
        <taxon>Carduinae</taxon>
        <taxon>Cynara</taxon>
    </lineage>
</organism>
<feature type="compositionally biased region" description="Low complexity" evidence="4">
    <location>
        <begin position="34"/>
        <end position="48"/>
    </location>
</feature>